<organism evidence="3 4">
    <name type="scientific">Leptomonas pyrrhocoris</name>
    <name type="common">Firebug parasite</name>
    <dbReference type="NCBI Taxonomy" id="157538"/>
    <lineage>
        <taxon>Eukaryota</taxon>
        <taxon>Discoba</taxon>
        <taxon>Euglenozoa</taxon>
        <taxon>Kinetoplastea</taxon>
        <taxon>Metakinetoplastina</taxon>
        <taxon>Trypanosomatida</taxon>
        <taxon>Trypanosomatidae</taxon>
        <taxon>Leishmaniinae</taxon>
        <taxon>Leptomonas</taxon>
    </lineage>
</organism>
<comment type="caution">
    <text evidence="3">The sequence shown here is derived from an EMBL/GenBank/DDBJ whole genome shotgun (WGS) entry which is preliminary data.</text>
</comment>
<evidence type="ECO:0000313" key="4">
    <source>
        <dbReference type="Proteomes" id="UP000037923"/>
    </source>
</evidence>
<keyword evidence="2" id="KW-0812">Transmembrane</keyword>
<feature type="compositionally biased region" description="Low complexity" evidence="1">
    <location>
        <begin position="313"/>
        <end position="328"/>
    </location>
</feature>
<keyword evidence="4" id="KW-1185">Reference proteome</keyword>
<name>A0A0N1J4D5_LEPPY</name>
<dbReference type="EMBL" id="LGTL01000024">
    <property type="protein sequence ID" value="KPA75508.1"/>
    <property type="molecule type" value="Genomic_DNA"/>
</dbReference>
<dbReference type="PROSITE" id="PS51257">
    <property type="entry name" value="PROKAR_LIPOPROTEIN"/>
    <property type="match status" value="1"/>
</dbReference>
<dbReference type="AlphaFoldDB" id="A0A0N1J4D5"/>
<feature type="region of interest" description="Disordered" evidence="1">
    <location>
        <begin position="238"/>
        <end position="328"/>
    </location>
</feature>
<sequence length="328" mass="34279">MNALRRRTLTYADVAALLLLVLLLGCATLPTYAFIYATTLTATQVPDAYTGRDPTLGLFTACQNANNPNASAEGRTALFVLAPSMTELLAEVVTAGQVYLAGFYNASTSSWYWNGVGDAASAVVFATGPTAQPVNSIVAANWAAGYPKTGADGTVRSLKYVAYDASLHGWINVDGTSVMDGVACQSTNVVPDDCGRRKKFPWWAILIIVLGCVAVVAVVLTVVLCCCCKKKQRYTDDEDADNDLRRRGGSFRTQSTSFAGSSRTGSFSRSSSFSRGSSFSGSSKGSSVTGSSASSSVGSSSFSTQLTTYSGDAQSSSSQASSASSHSR</sequence>
<evidence type="ECO:0000313" key="3">
    <source>
        <dbReference type="EMBL" id="KPA75508.1"/>
    </source>
</evidence>
<keyword evidence="2" id="KW-1133">Transmembrane helix</keyword>
<accession>A0A0N1J4D5</accession>
<dbReference type="GeneID" id="26908689"/>
<gene>
    <name evidence="3" type="ORF">ABB37_08405</name>
</gene>
<feature type="compositionally biased region" description="Low complexity" evidence="1">
    <location>
        <begin position="255"/>
        <end position="303"/>
    </location>
</feature>
<evidence type="ECO:0000256" key="2">
    <source>
        <dbReference type="SAM" id="Phobius"/>
    </source>
</evidence>
<protein>
    <submittedName>
        <fullName evidence="3">Uncharacterized protein</fullName>
    </submittedName>
</protein>
<keyword evidence="2" id="KW-0472">Membrane</keyword>
<evidence type="ECO:0000256" key="1">
    <source>
        <dbReference type="SAM" id="MobiDB-lite"/>
    </source>
</evidence>
<dbReference type="RefSeq" id="XP_015653947.1">
    <property type="nucleotide sequence ID" value="XM_015807408.1"/>
</dbReference>
<dbReference type="Proteomes" id="UP000037923">
    <property type="component" value="Unassembled WGS sequence"/>
</dbReference>
<feature type="transmembrane region" description="Helical" evidence="2">
    <location>
        <begin position="200"/>
        <end position="225"/>
    </location>
</feature>
<reference evidence="3 4" key="1">
    <citation type="submission" date="2015-07" db="EMBL/GenBank/DDBJ databases">
        <title>High-quality genome of monoxenous trypanosomatid Leptomonas pyrrhocoris.</title>
        <authorList>
            <person name="Flegontov P."/>
            <person name="Butenko A."/>
            <person name="Firsov S."/>
            <person name="Vlcek C."/>
            <person name="Logacheva M.D."/>
            <person name="Field M."/>
            <person name="Filatov D."/>
            <person name="Flegontova O."/>
            <person name="Gerasimov E."/>
            <person name="Jackson A.P."/>
            <person name="Kelly S."/>
            <person name="Opperdoes F."/>
            <person name="O'Reilly A."/>
            <person name="Votypka J."/>
            <person name="Yurchenko V."/>
            <person name="Lukes J."/>
        </authorList>
    </citation>
    <scope>NUCLEOTIDE SEQUENCE [LARGE SCALE GENOMIC DNA]</scope>
    <source>
        <strain evidence="3">H10</strain>
    </source>
</reference>
<proteinExistence type="predicted"/>
<dbReference type="VEuPathDB" id="TriTrypDB:LpyrH10_24_0450"/>
<dbReference type="OMA" id="VACHIVD"/>
<dbReference type="OrthoDB" id="263421at2759"/>